<organism evidence="2 3">
    <name type="scientific">Micrococcus terreus</name>
    <dbReference type="NCBI Taxonomy" id="574650"/>
    <lineage>
        <taxon>Bacteria</taxon>
        <taxon>Bacillati</taxon>
        <taxon>Actinomycetota</taxon>
        <taxon>Actinomycetes</taxon>
        <taxon>Micrococcales</taxon>
        <taxon>Micrococcaceae</taxon>
        <taxon>Micrococcus</taxon>
    </lineage>
</organism>
<evidence type="ECO:0000313" key="2">
    <source>
        <dbReference type="EMBL" id="SFV19999.1"/>
    </source>
</evidence>
<dbReference type="AlphaFoldDB" id="A0A1I7MDJ1"/>
<accession>A0A1I7MDJ1</accession>
<reference evidence="2 3" key="1">
    <citation type="submission" date="2016-10" db="EMBL/GenBank/DDBJ databases">
        <authorList>
            <person name="de Groot N.N."/>
        </authorList>
    </citation>
    <scope>NUCLEOTIDE SEQUENCE [LARGE SCALE GENOMIC DNA]</scope>
    <source>
        <strain evidence="2 3">CGMCC 1.7054</strain>
    </source>
</reference>
<protein>
    <submittedName>
        <fullName evidence="2">Uncharacterized protein</fullName>
    </submittedName>
</protein>
<feature type="compositionally biased region" description="Low complexity" evidence="1">
    <location>
        <begin position="186"/>
        <end position="196"/>
    </location>
</feature>
<name>A0A1I7MDJ1_9MICC</name>
<proteinExistence type="predicted"/>
<evidence type="ECO:0000256" key="1">
    <source>
        <dbReference type="SAM" id="MobiDB-lite"/>
    </source>
</evidence>
<keyword evidence="3" id="KW-1185">Reference proteome</keyword>
<gene>
    <name evidence="2" type="ORF">SAMN04487966_10112</name>
</gene>
<sequence length="196" mass="20794">MVTALALGGCRNTSEVDAETLSAQQGERVEQIMPGLVRAAGWDAVGQLSEVTSSGSPVPEEASRSTRWSAVAGRSNGDQQEANGIAAAVQGHAEDTGWSTQQVSSANDGRVYQAVKDDMGLNLTYRTTAGRPRIRLEVTTSCLGMPEGHTMTRSEYDPMHGSNDPLYPHDDRSQFTNGRPKPFPEPSGTGSEGSSP</sequence>
<dbReference type="EMBL" id="FPCG01000001">
    <property type="protein sequence ID" value="SFV19999.1"/>
    <property type="molecule type" value="Genomic_DNA"/>
</dbReference>
<evidence type="ECO:0000313" key="3">
    <source>
        <dbReference type="Proteomes" id="UP000198881"/>
    </source>
</evidence>
<dbReference type="Proteomes" id="UP000198881">
    <property type="component" value="Unassembled WGS sequence"/>
</dbReference>
<feature type="region of interest" description="Disordered" evidence="1">
    <location>
        <begin position="145"/>
        <end position="196"/>
    </location>
</feature>